<dbReference type="STRING" id="621456.BJP26_14625"/>
<evidence type="ECO:0000259" key="2">
    <source>
        <dbReference type="Pfam" id="PF01757"/>
    </source>
</evidence>
<dbReference type="GO" id="GO:0000271">
    <property type="term" value="P:polysaccharide biosynthetic process"/>
    <property type="evidence" value="ECO:0007669"/>
    <property type="project" value="TreeGrafter"/>
</dbReference>
<reference evidence="3" key="1">
    <citation type="submission" date="2016-03" db="EMBL/GenBank/DDBJ databases">
        <title>Sphingomonas melonis TY, whole genome shotgun sequencing.</title>
        <authorList>
            <person name="Wang H."/>
            <person name="Zhu P."/>
        </authorList>
    </citation>
    <scope>NUCLEOTIDE SEQUENCE [LARGE SCALE GENOMIC DNA]</scope>
    <source>
        <strain evidence="3">TY</strain>
    </source>
</reference>
<feature type="transmembrane region" description="Helical" evidence="1">
    <location>
        <begin position="310"/>
        <end position="328"/>
    </location>
</feature>
<feature type="transmembrane region" description="Helical" evidence="1">
    <location>
        <begin position="183"/>
        <end position="200"/>
    </location>
</feature>
<comment type="caution">
    <text evidence="3">The sequence shown here is derived from an EMBL/GenBank/DDBJ whole genome shotgun (WGS) entry which is preliminary data.</text>
</comment>
<dbReference type="RefSeq" id="WP_062126209.1">
    <property type="nucleotide sequence ID" value="NZ_LQCK02000068.1"/>
</dbReference>
<evidence type="ECO:0000256" key="1">
    <source>
        <dbReference type="SAM" id="Phobius"/>
    </source>
</evidence>
<keyword evidence="1" id="KW-0472">Membrane</keyword>
<protein>
    <recommendedName>
        <fullName evidence="2">Acyltransferase 3 domain-containing protein</fullName>
    </recommendedName>
</protein>
<name>A0A175Y0V6_9SPHN</name>
<dbReference type="AlphaFoldDB" id="A0A175Y0V6"/>
<feature type="domain" description="Acyltransferase 3" evidence="2">
    <location>
        <begin position="9"/>
        <end position="350"/>
    </location>
</feature>
<dbReference type="EMBL" id="LQCK02000068">
    <property type="protein sequence ID" value="KZB93580.1"/>
    <property type="molecule type" value="Genomic_DNA"/>
</dbReference>
<dbReference type="Pfam" id="PF01757">
    <property type="entry name" value="Acyl_transf_3"/>
    <property type="match status" value="1"/>
</dbReference>
<keyword evidence="4" id="KW-1185">Reference proteome</keyword>
<evidence type="ECO:0000313" key="3">
    <source>
        <dbReference type="EMBL" id="KZB93580.1"/>
    </source>
</evidence>
<feature type="transmembrane region" description="Helical" evidence="1">
    <location>
        <begin position="96"/>
        <end position="116"/>
    </location>
</feature>
<feature type="transmembrane region" description="Helical" evidence="1">
    <location>
        <begin position="220"/>
        <end position="238"/>
    </location>
</feature>
<gene>
    <name evidence="3" type="ORF">AVM11_11985</name>
</gene>
<feature type="transmembrane region" description="Helical" evidence="1">
    <location>
        <begin position="55"/>
        <end position="75"/>
    </location>
</feature>
<dbReference type="InterPro" id="IPR002656">
    <property type="entry name" value="Acyl_transf_3_dom"/>
</dbReference>
<proteinExistence type="predicted"/>
<feature type="transmembrane region" description="Helical" evidence="1">
    <location>
        <begin position="271"/>
        <end position="289"/>
    </location>
</feature>
<feature type="transmembrane region" description="Helical" evidence="1">
    <location>
        <begin position="12"/>
        <end position="35"/>
    </location>
</feature>
<dbReference type="PANTHER" id="PTHR23028">
    <property type="entry name" value="ACETYLTRANSFERASE"/>
    <property type="match status" value="1"/>
</dbReference>
<dbReference type="GO" id="GO:0016747">
    <property type="term" value="F:acyltransferase activity, transferring groups other than amino-acyl groups"/>
    <property type="evidence" value="ECO:0007669"/>
    <property type="project" value="InterPro"/>
</dbReference>
<keyword evidence="1" id="KW-0812">Transmembrane</keyword>
<dbReference type="OrthoDB" id="9796461at2"/>
<dbReference type="Proteomes" id="UP000078460">
    <property type="component" value="Unassembled WGS sequence"/>
</dbReference>
<keyword evidence="1" id="KW-1133">Transmembrane helix</keyword>
<evidence type="ECO:0000313" key="4">
    <source>
        <dbReference type="Proteomes" id="UP000078460"/>
    </source>
</evidence>
<accession>A0A175Y0V6</accession>
<sequence>MDRPTRRYDELDGIRGLAALVVVLTHCLMAMPAAWPDSTAPDRAGSFIGVDGPLVLLGIASVRVFFVLSGFVLTLPILAQRNGPYTIFLIRRIARIYVPFAAAVALSAVACSLLPWPAVPAMSDWFNRIASAPITPELLAGHLLMSADPAFQTLDPPIWSLVHEMRISLIFPVLAFLVLKRPALAAAAASALFVLGYLPALSSTLSPYPLIFNLARTAPFLIYFVAGILAAIHLDRIATWLDRVGPRGRVALWLFAAALLTFPGGPRIQPVNFLAYGLGGTLLVCLVINSARARAVLGRPVLRWLGRISYSLYLVHCIVLVVLVRVLIGIVPPWLAVAAVPAVSLAAATLMCSWIEAPSQHAGRFISAVWSQRRARRRGQPTTAV</sequence>
<dbReference type="GO" id="GO:0016020">
    <property type="term" value="C:membrane"/>
    <property type="evidence" value="ECO:0007669"/>
    <property type="project" value="TreeGrafter"/>
</dbReference>
<organism evidence="3 4">
    <name type="scientific">Sphingomonas melonis TY</name>
    <dbReference type="NCBI Taxonomy" id="621456"/>
    <lineage>
        <taxon>Bacteria</taxon>
        <taxon>Pseudomonadati</taxon>
        <taxon>Pseudomonadota</taxon>
        <taxon>Alphaproteobacteria</taxon>
        <taxon>Sphingomonadales</taxon>
        <taxon>Sphingomonadaceae</taxon>
        <taxon>Sphingomonas</taxon>
    </lineage>
</organism>
<dbReference type="InterPro" id="IPR050879">
    <property type="entry name" value="Acyltransferase_3"/>
</dbReference>
<feature type="transmembrane region" description="Helical" evidence="1">
    <location>
        <begin position="334"/>
        <end position="355"/>
    </location>
</feature>
<dbReference type="PANTHER" id="PTHR23028:SF53">
    <property type="entry name" value="ACYL_TRANSF_3 DOMAIN-CONTAINING PROTEIN"/>
    <property type="match status" value="1"/>
</dbReference>